<comment type="caution">
    <text evidence="2">The sequence shown here is derived from an EMBL/GenBank/DDBJ whole genome shotgun (WGS) entry which is preliminary data.</text>
</comment>
<keyword evidence="1" id="KW-0812">Transmembrane</keyword>
<sequence>MKYNLTNESYHPDNISNMPNLASSSFWSIISASLYYNIVSIIISLVLYFPIVAGFKKLISKSIPRRILTGFVLTLTTPILHLISSDFKHNDYYQRSAELSAWILCFLISMTFYYIANMSTKDKY</sequence>
<dbReference type="Proteomes" id="UP000249248">
    <property type="component" value="Unassembled WGS sequence"/>
</dbReference>
<keyword evidence="3" id="KW-1185">Reference proteome</keyword>
<gene>
    <name evidence="2" type="ORF">DNU06_17475</name>
</gene>
<dbReference type="AlphaFoldDB" id="A0A2W1MUS5"/>
<proteinExistence type="predicted"/>
<dbReference type="EMBL" id="QKSB01000057">
    <property type="protein sequence ID" value="PZE15557.1"/>
    <property type="molecule type" value="Genomic_DNA"/>
</dbReference>
<evidence type="ECO:0000256" key="1">
    <source>
        <dbReference type="SAM" id="Phobius"/>
    </source>
</evidence>
<name>A0A2W1MUS5_9FLAO</name>
<dbReference type="RefSeq" id="WP_111064787.1">
    <property type="nucleotide sequence ID" value="NZ_QKSB01000057.1"/>
</dbReference>
<organism evidence="2 3">
    <name type="scientific">Putridiphycobacter roseus</name>
    <dbReference type="NCBI Taxonomy" id="2219161"/>
    <lineage>
        <taxon>Bacteria</taxon>
        <taxon>Pseudomonadati</taxon>
        <taxon>Bacteroidota</taxon>
        <taxon>Flavobacteriia</taxon>
        <taxon>Flavobacteriales</taxon>
        <taxon>Crocinitomicaceae</taxon>
        <taxon>Putridiphycobacter</taxon>
    </lineage>
</organism>
<keyword evidence="1" id="KW-1133">Transmembrane helix</keyword>
<dbReference type="OrthoDB" id="1467829at2"/>
<evidence type="ECO:0000313" key="3">
    <source>
        <dbReference type="Proteomes" id="UP000249248"/>
    </source>
</evidence>
<feature type="transmembrane region" description="Helical" evidence="1">
    <location>
        <begin position="34"/>
        <end position="55"/>
    </location>
</feature>
<feature type="transmembrane region" description="Helical" evidence="1">
    <location>
        <begin position="99"/>
        <end position="116"/>
    </location>
</feature>
<keyword evidence="1" id="KW-0472">Membrane</keyword>
<evidence type="ECO:0000313" key="2">
    <source>
        <dbReference type="EMBL" id="PZE15557.1"/>
    </source>
</evidence>
<accession>A0A2W1MUS5</accession>
<feature type="transmembrane region" description="Helical" evidence="1">
    <location>
        <begin position="67"/>
        <end position="87"/>
    </location>
</feature>
<reference evidence="2 3" key="1">
    <citation type="submission" date="2018-06" db="EMBL/GenBank/DDBJ databases">
        <title>The draft genome sequence of Crocinitomix sp. SM1701.</title>
        <authorList>
            <person name="Zhang X."/>
        </authorList>
    </citation>
    <scope>NUCLEOTIDE SEQUENCE [LARGE SCALE GENOMIC DNA]</scope>
    <source>
        <strain evidence="2 3">SM1701</strain>
    </source>
</reference>
<protein>
    <submittedName>
        <fullName evidence="2">Uncharacterized protein</fullName>
    </submittedName>
</protein>